<evidence type="ECO:0000313" key="1">
    <source>
        <dbReference type="EMBL" id="ERN20375.1"/>
    </source>
</evidence>
<keyword evidence="2" id="KW-1185">Reference proteome</keyword>
<dbReference type="EMBL" id="KI392059">
    <property type="protein sequence ID" value="ERN20375.1"/>
    <property type="molecule type" value="Genomic_DNA"/>
</dbReference>
<dbReference type="AlphaFoldDB" id="U5DDR5"/>
<reference evidence="2" key="1">
    <citation type="journal article" date="2013" name="Science">
        <title>The Amborella genome and the evolution of flowering plants.</title>
        <authorList>
            <consortium name="Amborella Genome Project"/>
        </authorList>
    </citation>
    <scope>NUCLEOTIDE SEQUENCE [LARGE SCALE GENOMIC DNA]</scope>
</reference>
<dbReference type="Gramene" id="ERN20375">
    <property type="protein sequence ID" value="ERN20375"/>
    <property type="gene ID" value="AMTR_s00068p00032680"/>
</dbReference>
<proteinExistence type="predicted"/>
<sequence length="91" mass="10367">MFWSARFQSTSLILAITTFALSEGVFRLPPWFSIHALRSIFSQSPWDFEWEGATGKQPSIVFNSCPKICFQQIALGFRVGRSNWKTFASSI</sequence>
<organism evidence="1 2">
    <name type="scientific">Amborella trichopoda</name>
    <dbReference type="NCBI Taxonomy" id="13333"/>
    <lineage>
        <taxon>Eukaryota</taxon>
        <taxon>Viridiplantae</taxon>
        <taxon>Streptophyta</taxon>
        <taxon>Embryophyta</taxon>
        <taxon>Tracheophyta</taxon>
        <taxon>Spermatophyta</taxon>
        <taxon>Magnoliopsida</taxon>
        <taxon>Amborellales</taxon>
        <taxon>Amborellaceae</taxon>
        <taxon>Amborella</taxon>
    </lineage>
</organism>
<name>U5DDR5_AMBTC</name>
<gene>
    <name evidence="1" type="ORF">AMTR_s00068p00032680</name>
</gene>
<accession>U5DDR5</accession>
<protein>
    <submittedName>
        <fullName evidence="1">Uncharacterized protein</fullName>
    </submittedName>
</protein>
<dbReference type="HOGENOM" id="CLU_2430015_0_0_1"/>
<evidence type="ECO:0000313" key="2">
    <source>
        <dbReference type="Proteomes" id="UP000017836"/>
    </source>
</evidence>
<dbReference type="Proteomes" id="UP000017836">
    <property type="component" value="Unassembled WGS sequence"/>
</dbReference>